<dbReference type="Gene3D" id="3.40.630.30">
    <property type="match status" value="1"/>
</dbReference>
<organism evidence="5">
    <name type="scientific">Heterosigma akashiwo</name>
    <name type="common">Chromophytic alga</name>
    <name type="synonym">Heterosigma carterae</name>
    <dbReference type="NCBI Taxonomy" id="2829"/>
    <lineage>
        <taxon>Eukaryota</taxon>
        <taxon>Sar</taxon>
        <taxon>Stramenopiles</taxon>
        <taxon>Ochrophyta</taxon>
        <taxon>Raphidophyceae</taxon>
        <taxon>Chattonellales</taxon>
        <taxon>Chattonellaceae</taxon>
        <taxon>Heterosigma</taxon>
    </lineage>
</organism>
<dbReference type="PROSITE" id="PS51186">
    <property type="entry name" value="GNAT"/>
    <property type="match status" value="1"/>
</dbReference>
<name>A0A6V1N6U1_HETAK</name>
<proteinExistence type="predicted"/>
<evidence type="ECO:0000313" key="5">
    <source>
        <dbReference type="EMBL" id="CAE0625972.1"/>
    </source>
</evidence>
<evidence type="ECO:0000256" key="3">
    <source>
        <dbReference type="SAM" id="SignalP"/>
    </source>
</evidence>
<dbReference type="Pfam" id="PF00583">
    <property type="entry name" value="Acetyltransf_1"/>
    <property type="match status" value="1"/>
</dbReference>
<dbReference type="CDD" id="cd04301">
    <property type="entry name" value="NAT_SF"/>
    <property type="match status" value="1"/>
</dbReference>
<dbReference type="GO" id="GO:0007064">
    <property type="term" value="P:mitotic sister chromatid cohesion"/>
    <property type="evidence" value="ECO:0007669"/>
    <property type="project" value="TreeGrafter"/>
</dbReference>
<reference evidence="5" key="1">
    <citation type="submission" date="2021-01" db="EMBL/GenBank/DDBJ databases">
        <authorList>
            <person name="Corre E."/>
            <person name="Pelletier E."/>
            <person name="Niang G."/>
            <person name="Scheremetjew M."/>
            <person name="Finn R."/>
            <person name="Kale V."/>
            <person name="Holt S."/>
            <person name="Cochrane G."/>
            <person name="Meng A."/>
            <person name="Brown T."/>
            <person name="Cohen L."/>
        </authorList>
    </citation>
    <scope>NUCLEOTIDE SEQUENCE</scope>
    <source>
        <strain evidence="5">CCMP3107</strain>
    </source>
</reference>
<keyword evidence="3" id="KW-0732">Signal</keyword>
<dbReference type="SUPFAM" id="SSF55729">
    <property type="entry name" value="Acyl-CoA N-acyltransferases (Nat)"/>
    <property type="match status" value="1"/>
</dbReference>
<gene>
    <name evidence="5" type="ORF">HAKA00212_LOCUS4643</name>
</gene>
<keyword evidence="2" id="KW-0012">Acyltransferase</keyword>
<dbReference type="InterPro" id="IPR000182">
    <property type="entry name" value="GNAT_dom"/>
</dbReference>
<protein>
    <recommendedName>
        <fullName evidence="4">N-acetyltransferase domain-containing protein</fullName>
    </recommendedName>
</protein>
<evidence type="ECO:0000259" key="4">
    <source>
        <dbReference type="PROSITE" id="PS51186"/>
    </source>
</evidence>
<evidence type="ECO:0000256" key="2">
    <source>
        <dbReference type="ARBA" id="ARBA00023315"/>
    </source>
</evidence>
<dbReference type="PANTHER" id="PTHR42919:SF8">
    <property type="entry name" value="N-ALPHA-ACETYLTRANSFERASE 50"/>
    <property type="match status" value="1"/>
</dbReference>
<dbReference type="PANTHER" id="PTHR42919">
    <property type="entry name" value="N-ALPHA-ACETYLTRANSFERASE"/>
    <property type="match status" value="1"/>
</dbReference>
<dbReference type="GO" id="GO:0031415">
    <property type="term" value="C:NatA complex"/>
    <property type="evidence" value="ECO:0007669"/>
    <property type="project" value="TreeGrafter"/>
</dbReference>
<keyword evidence="1" id="KW-0808">Transferase</keyword>
<dbReference type="InterPro" id="IPR051556">
    <property type="entry name" value="N-term/lysine_N-AcTrnsfr"/>
</dbReference>
<sequence>MMMLIQPFFILTFIALAAVCFQIAAGFSVGRRSSTRSDSSWYCWRAPPLQQHTKVEFPWATKHQGKGGLHLTSPGMNGEDSVSVFRPKVTAEEPSGILVGDKFEVKEATRKDLEAVTDLCVDVFFPNVASGANPLKGVQRAQLYKEQLSDLSSRCRKMELSNMFKAVSKQTGKIVGFVEISVQAGYKYGMGDGVVLNDFRPVLTNLAVDLDCRRQGIGQALEQQCQDAVREWGYDEIVLQVEEDNAGARAFYRTLGYADLFVDRAARRYNAGGLWLRNVRTAKVTMQKAIPRALGGRNGEGGRSSVGKKSVFGDLTAVWGGLFGTSGNRVPGN</sequence>
<dbReference type="EMBL" id="HBIU01010792">
    <property type="protein sequence ID" value="CAE0625972.1"/>
    <property type="molecule type" value="Transcribed_RNA"/>
</dbReference>
<feature type="signal peptide" evidence="3">
    <location>
        <begin position="1"/>
        <end position="26"/>
    </location>
</feature>
<dbReference type="AlphaFoldDB" id="A0A6V1N6U1"/>
<dbReference type="GO" id="GO:0008080">
    <property type="term" value="F:N-acetyltransferase activity"/>
    <property type="evidence" value="ECO:0007669"/>
    <property type="project" value="TreeGrafter"/>
</dbReference>
<dbReference type="InterPro" id="IPR016181">
    <property type="entry name" value="Acyl_CoA_acyltransferase"/>
</dbReference>
<feature type="chain" id="PRO_5030160725" description="N-acetyltransferase domain-containing protein" evidence="3">
    <location>
        <begin position="27"/>
        <end position="333"/>
    </location>
</feature>
<feature type="domain" description="N-acetyltransferase" evidence="4">
    <location>
        <begin position="103"/>
        <end position="291"/>
    </location>
</feature>
<evidence type="ECO:0000256" key="1">
    <source>
        <dbReference type="ARBA" id="ARBA00022679"/>
    </source>
</evidence>
<accession>A0A6V1N6U1</accession>